<evidence type="ECO:0000256" key="4">
    <source>
        <dbReference type="ARBA" id="ARBA00022776"/>
    </source>
</evidence>
<evidence type="ECO:0000313" key="10">
    <source>
        <dbReference type="EMBL" id="GAQ41090.1"/>
    </source>
</evidence>
<dbReference type="Pfam" id="PF00646">
    <property type="entry name" value="F-box"/>
    <property type="match status" value="1"/>
</dbReference>
<evidence type="ECO:0000256" key="8">
    <source>
        <dbReference type="SAM" id="MobiDB-lite"/>
    </source>
</evidence>
<evidence type="ECO:0000256" key="3">
    <source>
        <dbReference type="ARBA" id="ARBA00022618"/>
    </source>
</evidence>
<dbReference type="InterPro" id="IPR019440">
    <property type="entry name" value="MAU2"/>
</dbReference>
<dbReference type="GO" id="GO:0007059">
    <property type="term" value="P:chromosome segregation"/>
    <property type="evidence" value="ECO:0007669"/>
    <property type="project" value="UniProtKB-KW"/>
</dbReference>
<dbReference type="VEuPathDB" id="FungiDB:ATCC64974_32180"/>
<keyword evidence="5" id="KW-0159">Chromosome partition</keyword>
<keyword evidence="6" id="KW-0539">Nucleus</keyword>
<comment type="similarity">
    <text evidence="2">Belongs to the SCC4/mau-2 family.</text>
</comment>
<dbReference type="VEuPathDB" id="FungiDB:M747DRAFT_276744"/>
<reference evidence="11" key="1">
    <citation type="journal article" date="2016" name="Genome Announc.">
        <title>Draft genome sequence of Aspergillus niger strain An76.</title>
        <authorList>
            <person name="Gong W."/>
            <person name="Cheng Z."/>
            <person name="Zhang H."/>
            <person name="Liu L."/>
            <person name="Gao P."/>
            <person name="Wang L."/>
        </authorList>
    </citation>
    <scope>NUCLEOTIDE SEQUENCE [LARGE SCALE GENOMIC DNA]</scope>
    <source>
        <strain evidence="11">An76</strain>
    </source>
</reference>
<evidence type="ECO:0000259" key="9">
    <source>
        <dbReference type="PROSITE" id="PS50181"/>
    </source>
</evidence>
<dbReference type="Proteomes" id="UP000068243">
    <property type="component" value="Unassembled WGS sequence"/>
</dbReference>
<feature type="compositionally biased region" description="Polar residues" evidence="8">
    <location>
        <begin position="389"/>
        <end position="407"/>
    </location>
</feature>
<name>A0A117E0I3_ASPNG</name>
<evidence type="ECO:0000256" key="2">
    <source>
        <dbReference type="ARBA" id="ARBA00008585"/>
    </source>
</evidence>
<feature type="compositionally biased region" description="Polar residues" evidence="8">
    <location>
        <begin position="268"/>
        <end position="281"/>
    </location>
</feature>
<dbReference type="InterPro" id="IPR036047">
    <property type="entry name" value="F-box-like_dom_sf"/>
</dbReference>
<feature type="region of interest" description="Disordered" evidence="8">
    <location>
        <begin position="321"/>
        <end position="438"/>
    </location>
</feature>
<accession>A0A117E0I3</accession>
<feature type="region of interest" description="Disordered" evidence="8">
    <location>
        <begin position="255"/>
        <end position="281"/>
    </location>
</feature>
<dbReference type="Pfam" id="PF10345">
    <property type="entry name" value="Cohesin_load"/>
    <property type="match status" value="1"/>
</dbReference>
<evidence type="ECO:0000256" key="6">
    <source>
        <dbReference type="ARBA" id="ARBA00023242"/>
    </source>
</evidence>
<dbReference type="VEuPathDB" id="FungiDB:ATCC64974_32190"/>
<feature type="region of interest" description="Disordered" evidence="8">
    <location>
        <begin position="1131"/>
        <end position="1160"/>
    </location>
</feature>
<proteinExistence type="inferred from homology"/>
<protein>
    <submittedName>
        <fullName evidence="10">Unnamed protein product</fullName>
    </submittedName>
</protein>
<feature type="compositionally biased region" description="Low complexity" evidence="8">
    <location>
        <begin position="424"/>
        <end position="438"/>
    </location>
</feature>
<dbReference type="PANTHER" id="PTHR21394">
    <property type="entry name" value="MAU2 CHROMATID COHESION FACTOR HOMOLOG"/>
    <property type="match status" value="1"/>
</dbReference>
<keyword evidence="7" id="KW-0131">Cell cycle</keyword>
<comment type="subcellular location">
    <subcellularLocation>
        <location evidence="1">Nucleus</location>
    </subcellularLocation>
</comment>
<keyword evidence="3" id="KW-0132">Cell division</keyword>
<evidence type="ECO:0000256" key="1">
    <source>
        <dbReference type="ARBA" id="ARBA00004123"/>
    </source>
</evidence>
<dbReference type="GO" id="GO:0005634">
    <property type="term" value="C:nucleus"/>
    <property type="evidence" value="ECO:0007669"/>
    <property type="project" value="UniProtKB-SubCell"/>
</dbReference>
<dbReference type="OMA" id="QMVDICC"/>
<dbReference type="OrthoDB" id="5565328at2759"/>
<dbReference type="VEuPathDB" id="FungiDB:ASPNIDRAFT2_1150905"/>
<feature type="domain" description="F-box" evidence="9">
    <location>
        <begin position="21"/>
        <end position="57"/>
    </location>
</feature>
<feature type="compositionally biased region" description="Polar residues" evidence="8">
    <location>
        <begin position="366"/>
        <end position="381"/>
    </location>
</feature>
<sequence>MNRWAKTQFEGKAGDNDTITNCYLLALPTELLLEIISHLSVLPEACLALTCKRLYSICGATLGAKPLHFSRDFAPLFHHYRNGHNFVTPRWQFINLLEDNRWRACSRCLKLHPRSFFPARELKRKSEDRSCNLGSSAGIVDLCPCKKLTFQDKVELVELLRVRRKTITDLAIQFGSGMKQQRFCWHSCTEDYGSTQLDIEIYPELDDEDQLKIKTEYRLRTGSGQLGKEEHMTPRFGCAHRAQWIDEHCLRPGAMSYPPPHNGPYPSQYMQQPPNLPHHQQTIHPQQLLYNNNVNASASPYQYGKPVVYPQVMIPAYPAYAQTYNPQPPQQQQPPPPPPPQQPPPQQQPQQQYVNPSDLFNPPPLASTSPPQFTNSPSQYAAQPAVSVAGNSRSPVLPTSTPAQSTYYAAPDLNQANQTPNNYPQPTSTTPSVQVPTPAAAAPAAAAAAASPAPAPAAKPVAAKPVPVKPAAAKPVAQTPPAPSPKPVQVLIPAPTPEVQQKIQRPPPKKQAQRQTGQKPTQKSAGAPIDYQVLLLAMADEYLNAAHSHGTLVALLRREMEMDEYYKLVATGLGCLEAVLKNWRLQPRVEALVRLRYARILFEETDNDLEAETALSKGIDLCERNRMLDLKYSMQHLLARMLYKTNPKASLKAVDGMIQDVEAYRHSAWEYAFRFLRVSLSLSSSAHQDSVSALQHLHKISTMASRNGDRAVSAMSAIIEALAHLQQGSGFDSVEQAQRAVAVARSHQLNDELRHIPQLTTLVQIVDICCSLLEYDINQSSQKLKMLQDLMDERLNDSNWRSDGSFSIPLNGKSAGPSSIDTGDILQVQSGTLLLSFNWLPQHDLYALCYFLSSITLSCKNSYDGRKAEKFLQEGTRMLKGSFKAPQEITESVVNANRRVQWRRILYCNLLVQQVFLACGRTDWELASKTLKELQEEGQELGDQLPDTVECLMEYATGAIAQATGDLTAALNAFQSPLLSLSTNFSKTARNEPRRDIAILAALNTVLILRDPTHPSHSHLPAVLSTVESFCTGSPNKYIQAAYYLVCATVQTESTIQTKQYLQQALQSATAISNSQITCMTLTFMSWKYFRGVVGEQAEKSARAGRAMAKKANDRLWVSVTDEMLAETLERQGKNEEAKGVREEGHRVMMGLPSALKRPV</sequence>
<dbReference type="GO" id="GO:0051301">
    <property type="term" value="P:cell division"/>
    <property type="evidence" value="ECO:0007669"/>
    <property type="project" value="UniProtKB-KW"/>
</dbReference>
<keyword evidence="4" id="KW-0498">Mitosis</keyword>
<evidence type="ECO:0000256" key="5">
    <source>
        <dbReference type="ARBA" id="ARBA00022829"/>
    </source>
</evidence>
<dbReference type="GO" id="GO:0007064">
    <property type="term" value="P:mitotic sister chromatid cohesion"/>
    <property type="evidence" value="ECO:0007669"/>
    <property type="project" value="InterPro"/>
</dbReference>
<dbReference type="PROSITE" id="PS50181">
    <property type="entry name" value="FBOX"/>
    <property type="match status" value="1"/>
</dbReference>
<organism evidence="10 11">
    <name type="scientific">Aspergillus niger</name>
    <dbReference type="NCBI Taxonomy" id="5061"/>
    <lineage>
        <taxon>Eukaryota</taxon>
        <taxon>Fungi</taxon>
        <taxon>Dikarya</taxon>
        <taxon>Ascomycota</taxon>
        <taxon>Pezizomycotina</taxon>
        <taxon>Eurotiomycetes</taxon>
        <taxon>Eurotiomycetidae</taxon>
        <taxon>Eurotiales</taxon>
        <taxon>Aspergillaceae</taxon>
        <taxon>Aspergillus</taxon>
        <taxon>Aspergillus subgen. Circumdati</taxon>
    </lineage>
</organism>
<gene>
    <name evidence="10" type="ORF">ABL_03984</name>
</gene>
<evidence type="ECO:0000313" key="11">
    <source>
        <dbReference type="Proteomes" id="UP000068243"/>
    </source>
</evidence>
<feature type="region of interest" description="Disordered" evidence="8">
    <location>
        <begin position="472"/>
        <end position="491"/>
    </location>
</feature>
<dbReference type="InterPro" id="IPR001810">
    <property type="entry name" value="F-box_dom"/>
</dbReference>
<dbReference type="AlphaFoldDB" id="A0A117E0I3"/>
<dbReference type="EMBL" id="BCMY01000005">
    <property type="protein sequence ID" value="GAQ41090.1"/>
    <property type="molecule type" value="Genomic_DNA"/>
</dbReference>
<dbReference type="VEuPathDB" id="FungiDB:An15g00660"/>
<feature type="compositionally biased region" description="Basic and acidic residues" evidence="8">
    <location>
        <begin position="1131"/>
        <end position="1147"/>
    </location>
</feature>
<feature type="region of interest" description="Disordered" evidence="8">
    <location>
        <begin position="498"/>
        <end position="525"/>
    </location>
</feature>
<evidence type="ECO:0000256" key="7">
    <source>
        <dbReference type="ARBA" id="ARBA00023306"/>
    </source>
</evidence>
<comment type="caution">
    <text evidence="10">The sequence shown here is derived from an EMBL/GenBank/DDBJ whole genome shotgun (WGS) entry which is preliminary data.</text>
</comment>
<feature type="compositionally biased region" description="Pro residues" evidence="8">
    <location>
        <begin position="326"/>
        <end position="347"/>
    </location>
</feature>
<dbReference type="SUPFAM" id="SSF81383">
    <property type="entry name" value="F-box domain"/>
    <property type="match status" value="1"/>
</dbReference>